<dbReference type="GeneID" id="31742605"/>
<keyword evidence="1" id="KW-1133">Transmembrane helix</keyword>
<dbReference type="InterPro" id="IPR017195">
    <property type="entry name" value="ABC_thiamin-permease_prd"/>
</dbReference>
<keyword evidence="1" id="KW-0812">Transmembrane</keyword>
<dbReference type="AlphaFoldDB" id="A0A5N1IAQ9"/>
<reference evidence="3 5" key="2">
    <citation type="submission" date="2024-04" db="EMBL/GenBank/DDBJ databases">
        <title>Three lactobacilli isolated from voided urine samples from females with type 2 diabetes.</title>
        <authorList>
            <person name="Kula A."/>
            <person name="Stegman N."/>
            <person name="Putonti C."/>
        </authorList>
    </citation>
    <scope>NUCLEOTIDE SEQUENCE [LARGE SCALE GENOMIC DNA]</scope>
    <source>
        <strain evidence="3 5">1855</strain>
    </source>
</reference>
<organism evidence="2 4">
    <name type="scientific">Lactobacillus jensenii</name>
    <dbReference type="NCBI Taxonomy" id="109790"/>
    <lineage>
        <taxon>Bacteria</taxon>
        <taxon>Bacillati</taxon>
        <taxon>Bacillota</taxon>
        <taxon>Bacilli</taxon>
        <taxon>Lactobacillales</taxon>
        <taxon>Lactobacillaceae</taxon>
        <taxon>Lactobacillus</taxon>
    </lineage>
</organism>
<evidence type="ECO:0000256" key="1">
    <source>
        <dbReference type="SAM" id="Phobius"/>
    </source>
</evidence>
<keyword evidence="5" id="KW-1185">Reference proteome</keyword>
<feature type="transmembrane region" description="Helical" evidence="1">
    <location>
        <begin position="47"/>
        <end position="70"/>
    </location>
</feature>
<evidence type="ECO:0000313" key="5">
    <source>
        <dbReference type="Proteomes" id="UP001385848"/>
    </source>
</evidence>
<feature type="transmembrane region" description="Helical" evidence="1">
    <location>
        <begin position="82"/>
        <end position="104"/>
    </location>
</feature>
<comment type="caution">
    <text evidence="2">The sequence shown here is derived from an EMBL/GenBank/DDBJ whole genome shotgun (WGS) entry which is preliminary data.</text>
</comment>
<dbReference type="Proteomes" id="UP001385848">
    <property type="component" value="Unassembled WGS sequence"/>
</dbReference>
<dbReference type="RefSeq" id="WP_006585082.1">
    <property type="nucleotide sequence ID" value="NZ_CATOUV010000001.1"/>
</dbReference>
<reference evidence="2 4" key="1">
    <citation type="submission" date="2019-09" db="EMBL/GenBank/DDBJ databases">
        <title>Draft genome sequence assemblies of isolates from the urinary tract.</title>
        <authorList>
            <person name="Mores C.R."/>
            <person name="Putonti C."/>
            <person name="Wolfe A.J."/>
        </authorList>
    </citation>
    <scope>NUCLEOTIDE SEQUENCE [LARGE SCALE GENOMIC DNA]</scope>
    <source>
        <strain evidence="2 4">UMB246</strain>
    </source>
</reference>
<keyword evidence="1" id="KW-0472">Membrane</keyword>
<evidence type="ECO:0000313" key="3">
    <source>
        <dbReference type="EMBL" id="MEL0564320.1"/>
    </source>
</evidence>
<sequence length="189" mass="21029">MFKKKSNWDIQAIILVSLIGLIMGVIYTYGFNLIYNLAKAVLLPTGYAQLTDTLMSGLWYMAAPLVIYFVPAKGSATLGETLAALGEMLVGGQWGVITILAGFVQGFGNEIGFLTAKSRKNFSWVAVLLGATGAHFTGFFLTYTLYGWYKYNLNLQILMFFTGWVSSLFFDGILVKLICNRFEKAFFKK</sequence>
<feature type="transmembrane region" description="Helical" evidence="1">
    <location>
        <begin position="124"/>
        <end position="149"/>
    </location>
</feature>
<accession>A0A5N1IAQ9</accession>
<dbReference type="KEGG" id="lje:BUE77_02675"/>
<feature type="transmembrane region" description="Helical" evidence="1">
    <location>
        <begin position="12"/>
        <end position="35"/>
    </location>
</feature>
<dbReference type="EMBL" id="JBBVUL010000001">
    <property type="protein sequence ID" value="MEL0564320.1"/>
    <property type="molecule type" value="Genomic_DNA"/>
</dbReference>
<evidence type="ECO:0000313" key="4">
    <source>
        <dbReference type="Proteomes" id="UP000327236"/>
    </source>
</evidence>
<feature type="transmembrane region" description="Helical" evidence="1">
    <location>
        <begin position="155"/>
        <end position="179"/>
    </location>
</feature>
<evidence type="ECO:0000313" key="2">
    <source>
        <dbReference type="EMBL" id="KAA9320420.1"/>
    </source>
</evidence>
<dbReference type="Proteomes" id="UP000327236">
    <property type="component" value="Unassembled WGS sequence"/>
</dbReference>
<dbReference type="EMBL" id="VYWW01000047">
    <property type="protein sequence ID" value="KAA9320420.1"/>
    <property type="molecule type" value="Genomic_DNA"/>
</dbReference>
<name>A0A5N1IAQ9_LACJE</name>
<protein>
    <submittedName>
        <fullName evidence="3">ECF transporter S component</fullName>
    </submittedName>
</protein>
<proteinExistence type="predicted"/>
<gene>
    <name evidence="3" type="ORF">AAC431_00070</name>
    <name evidence="2" type="ORF">F6H94_07970</name>
</gene>
<dbReference type="Pfam" id="PF09819">
    <property type="entry name" value="ABC_cobalt"/>
    <property type="match status" value="1"/>
</dbReference>
<dbReference type="OrthoDB" id="8017424at2"/>
<dbReference type="PIRSF" id="PIRSF037394">
    <property type="entry name" value="ABC_thiamine-permease_YkoE_prd"/>
    <property type="match status" value="1"/>
</dbReference>